<dbReference type="WBParaSite" id="MhA1_Contig697.frz3.fgene2">
    <property type="protein sequence ID" value="MhA1_Contig697.frz3.fgene2"/>
    <property type="gene ID" value="MhA1_Contig697.frz3.fgene2"/>
</dbReference>
<feature type="region of interest" description="Disordered" evidence="4">
    <location>
        <begin position="1"/>
        <end position="23"/>
    </location>
</feature>
<dbReference type="InterPro" id="IPR019775">
    <property type="entry name" value="WD40_repeat_CS"/>
</dbReference>
<dbReference type="PROSITE" id="PS50294">
    <property type="entry name" value="WD_REPEATS_REGION"/>
    <property type="match status" value="2"/>
</dbReference>
<evidence type="ECO:0000256" key="3">
    <source>
        <dbReference type="PROSITE-ProRule" id="PRU00221"/>
    </source>
</evidence>
<dbReference type="InterPro" id="IPR020472">
    <property type="entry name" value="WD40_PAC1"/>
</dbReference>
<dbReference type="GO" id="GO:0043161">
    <property type="term" value="P:proteasome-mediated ubiquitin-dependent protein catabolic process"/>
    <property type="evidence" value="ECO:0007669"/>
    <property type="project" value="TreeGrafter"/>
</dbReference>
<dbReference type="PROSITE" id="PS50897">
    <property type="entry name" value="CTLH"/>
    <property type="match status" value="1"/>
</dbReference>
<evidence type="ECO:0000313" key="7">
    <source>
        <dbReference type="WBParaSite" id="MhA1_Contig697.frz3.fgene2"/>
    </source>
</evidence>
<dbReference type="InterPro" id="IPR001680">
    <property type="entry name" value="WD40_rpt"/>
</dbReference>
<dbReference type="InterPro" id="IPR051350">
    <property type="entry name" value="WD_repeat-ST_regulator"/>
</dbReference>
<proteinExistence type="predicted"/>
<feature type="repeat" description="WD" evidence="3">
    <location>
        <begin position="355"/>
        <end position="396"/>
    </location>
</feature>
<dbReference type="PROSITE" id="PS50082">
    <property type="entry name" value="WD_REPEATS_2"/>
    <property type="match status" value="3"/>
</dbReference>
<name>A0A1I8BVX8_MELHA</name>
<sequence>MCPTEEASSAAAESSTGISGNNNRQLLLTDQISSTTSSSQGAEGLPHCSSPPRKIRLYLPINRRMQIGFGGIGYGSGSEAAATFGSSLSSIKSVGQRLKDASRGNKDINIGGTAASLNGTCATAKGILQKEQQRNLRVPLVLTELQKNTVRVIGQYLRELGMNDTVDSLVEETGCRIENPLSMKLRESIQNGHWQKALELIEKIRSHLTEKQYFAVRVILLEEKFKEFVARGEHLSALRVLQIEYPKCRELRSRLELLSTQLCSSTASQTFQRECSDSETVSIHLLNVLRRLLPPSIMLPPNRLQELLKQSWLYQTKQCDLHVLSREQNILDDRSILVDHQCSSREFPSKNTCTLYMHNAEVWCVKFSPCGRFIASGAKGNQVLVWKVESPTTVNVFQSMQILQDVQAIGSISWSYDSRYLAVCAAEQPIGTGCFIYYVPSGRLVKEYTRFTGDSFASVSFFKDKSHKLACAGQKGHFHVYDIHRPEDNAKIIRKYDFETQREHTIIQESSQIMHFTVGRNESYCLITTKTEGIRLWCLKTNTLIRTFFGANHNDYVITSTFGGPDDSFCASGSEDNTVTIWNLRRSNPVWKLHGHLGTVNTVSWNPADTQMLASGSDDGTIRIWSTAITK</sequence>
<dbReference type="GO" id="GO:0034657">
    <property type="term" value="C:GID complex"/>
    <property type="evidence" value="ECO:0007669"/>
    <property type="project" value="TreeGrafter"/>
</dbReference>
<dbReference type="OMA" id="GHISGCV"/>
<protein>
    <submittedName>
        <fullName evidence="7">WD_REPEATS_REGION domain-containing protein</fullName>
    </submittedName>
</protein>
<dbReference type="Proteomes" id="UP000095281">
    <property type="component" value="Unplaced"/>
</dbReference>
<dbReference type="PANTHER" id="PTHR22838:SF0">
    <property type="entry name" value="WD REPEAT-CONTAINING PROTEIN 26"/>
    <property type="match status" value="1"/>
</dbReference>
<keyword evidence="6" id="KW-1185">Reference proteome</keyword>
<dbReference type="Pfam" id="PF00400">
    <property type="entry name" value="WD40"/>
    <property type="match status" value="3"/>
</dbReference>
<organism evidence="6 7">
    <name type="scientific">Meloidogyne hapla</name>
    <name type="common">Root-knot nematode worm</name>
    <dbReference type="NCBI Taxonomy" id="6305"/>
    <lineage>
        <taxon>Eukaryota</taxon>
        <taxon>Metazoa</taxon>
        <taxon>Ecdysozoa</taxon>
        <taxon>Nematoda</taxon>
        <taxon>Chromadorea</taxon>
        <taxon>Rhabditida</taxon>
        <taxon>Tylenchina</taxon>
        <taxon>Tylenchomorpha</taxon>
        <taxon>Tylenchoidea</taxon>
        <taxon>Meloidogynidae</taxon>
        <taxon>Meloidogyninae</taxon>
        <taxon>Meloidogyne</taxon>
    </lineage>
</organism>
<dbReference type="InterPro" id="IPR006594">
    <property type="entry name" value="LisH"/>
</dbReference>
<feature type="compositionally biased region" description="Low complexity" evidence="4">
    <location>
        <begin position="1"/>
        <end position="15"/>
    </location>
</feature>
<dbReference type="InterPro" id="IPR015943">
    <property type="entry name" value="WD40/YVTN_repeat-like_dom_sf"/>
</dbReference>
<dbReference type="Gene3D" id="2.130.10.10">
    <property type="entry name" value="YVTN repeat-like/Quinoprotein amine dehydrogenase"/>
    <property type="match status" value="2"/>
</dbReference>
<dbReference type="PANTHER" id="PTHR22838">
    <property type="entry name" value="WD REPEAT PROTEIN 26-RELATED"/>
    <property type="match status" value="1"/>
</dbReference>
<reference evidence="7" key="1">
    <citation type="submission" date="2016-11" db="UniProtKB">
        <authorList>
            <consortium name="WormBaseParasite"/>
        </authorList>
    </citation>
    <scope>IDENTIFICATION</scope>
</reference>
<dbReference type="SUPFAM" id="SSF50978">
    <property type="entry name" value="WD40 repeat-like"/>
    <property type="match status" value="1"/>
</dbReference>
<dbReference type="AlphaFoldDB" id="A0A1I8BVX8"/>
<dbReference type="PRINTS" id="PR00320">
    <property type="entry name" value="GPROTEINBRPT"/>
</dbReference>
<dbReference type="PROSITE" id="PS00678">
    <property type="entry name" value="WD_REPEATS_1"/>
    <property type="match status" value="1"/>
</dbReference>
<keyword evidence="2" id="KW-0677">Repeat</keyword>
<evidence type="ECO:0000313" key="6">
    <source>
        <dbReference type="Proteomes" id="UP000095281"/>
    </source>
</evidence>
<evidence type="ECO:0000256" key="2">
    <source>
        <dbReference type="ARBA" id="ARBA00022737"/>
    </source>
</evidence>
<dbReference type="InterPro" id="IPR006595">
    <property type="entry name" value="CTLH_C"/>
</dbReference>
<feature type="domain" description="CTLH" evidence="5">
    <location>
        <begin position="178"/>
        <end position="236"/>
    </location>
</feature>
<evidence type="ECO:0000259" key="5">
    <source>
        <dbReference type="PROSITE" id="PS50897"/>
    </source>
</evidence>
<dbReference type="InterPro" id="IPR036322">
    <property type="entry name" value="WD40_repeat_dom_sf"/>
</dbReference>
<feature type="repeat" description="WD" evidence="3">
    <location>
        <begin position="565"/>
        <end position="592"/>
    </location>
</feature>
<keyword evidence="1 3" id="KW-0853">WD repeat</keyword>
<evidence type="ECO:0000256" key="4">
    <source>
        <dbReference type="SAM" id="MobiDB-lite"/>
    </source>
</evidence>
<dbReference type="SMART" id="SM00320">
    <property type="entry name" value="WD40"/>
    <property type="match status" value="4"/>
</dbReference>
<dbReference type="PROSITE" id="PS50896">
    <property type="entry name" value="LISH"/>
    <property type="match status" value="1"/>
</dbReference>
<accession>A0A1I8BVX8</accession>
<evidence type="ECO:0000256" key="1">
    <source>
        <dbReference type="ARBA" id="ARBA00022574"/>
    </source>
</evidence>
<feature type="repeat" description="WD" evidence="3">
    <location>
        <begin position="593"/>
        <end position="631"/>
    </location>
</feature>